<evidence type="ECO:0000259" key="13">
    <source>
        <dbReference type="PROSITE" id="PS51779"/>
    </source>
</evidence>
<gene>
    <name evidence="14" type="ordered locus">Mpe_A1090</name>
</gene>
<evidence type="ECO:0000256" key="2">
    <source>
        <dbReference type="ARBA" id="ARBA00010248"/>
    </source>
</evidence>
<keyword evidence="4" id="KW-1134">Transmembrane beta strand</keyword>
<dbReference type="Gene3D" id="3.10.20.310">
    <property type="entry name" value="membrane protein fhac"/>
    <property type="match status" value="2"/>
</dbReference>
<comment type="subunit">
    <text evidence="10">Interacts with TamB to form the translocation and assembly module (TAM).</text>
</comment>
<evidence type="ECO:0000256" key="9">
    <source>
        <dbReference type="ARBA" id="ARBA00033063"/>
    </source>
</evidence>
<dbReference type="Gene3D" id="2.40.160.50">
    <property type="entry name" value="membrane protein fhac: a member of the omp85/tpsb transporter family"/>
    <property type="match status" value="1"/>
</dbReference>
<dbReference type="AlphaFoldDB" id="A2SER2"/>
<feature type="signal peptide" evidence="12">
    <location>
        <begin position="1"/>
        <end position="30"/>
    </location>
</feature>
<comment type="similarity">
    <text evidence="2">Belongs to the TamA family.</text>
</comment>
<feature type="domain" description="POTRA" evidence="13">
    <location>
        <begin position="259"/>
        <end position="333"/>
    </location>
</feature>
<dbReference type="Pfam" id="PF17243">
    <property type="entry name" value="POTRA_TamA_1"/>
    <property type="match status" value="1"/>
</dbReference>
<evidence type="ECO:0000256" key="1">
    <source>
        <dbReference type="ARBA" id="ARBA00004442"/>
    </source>
</evidence>
<dbReference type="InterPro" id="IPR034746">
    <property type="entry name" value="POTRA"/>
</dbReference>
<dbReference type="EMBL" id="CP000555">
    <property type="protein sequence ID" value="ABM94051.1"/>
    <property type="molecule type" value="Genomic_DNA"/>
</dbReference>
<dbReference type="STRING" id="420662.Mpe_A1090"/>
<sequence length="648" mass="70628">MTATLRHAIATALIAVAWSATLLSVQVAWAQAEEDDTAARDEARADQASEGAADATEAAARAPLLDSGVTTLTTGRHAAYHLEVRAPNPLRDLLVRHLDLARFREQRDISVVEIGRLIAAAPDQARSLLEPEGYFNARIDVTRDDAPAGGPPTVRVRVDPGPQVRVGRVQIEVQGPYADAMNAGNAALRTRWQRLSARWSLKEGAPFSQAAWTGAKNALLASLRTRGYATAGFSGTSAEVDATSNTARLFLVVDSGPLYRIGEIRVEGLERTPQDAALNVLPFQIGSEYTEKKLLDYQEALQKTGLYEGVAVELDQSPEGADHAIVYAKLRENKMQNATFSVGFSSNTGPRVGVEHTHRRVFGYDLVATTKLKVGRDEREASFDLLTYPQPEGYRNLLGLKADYLDAGGAVTQTQRARVGRTRDTERIDRLYYLEFNRTTVETATTRTTDRALLANYEWVHRDVNNLVFPTRGLILNAQSGAGVAYDGDGDRGPFGRLYLQAVWYRPLIGGWLGQLRGEVGQVLRRDTLGIPDSLLFRAGGDDSVRGYGYRTLGPVRDGAVVGGPVLATGSIELAHRLSDSSPQWRNWYGAVFVDAGNAALTWGEYDAAVGYGVGVRWRSPIGPLRIDLAYGQQVEAVRLHISVGVTF</sequence>
<proteinExistence type="inferred from homology"/>
<evidence type="ECO:0000256" key="3">
    <source>
        <dbReference type="ARBA" id="ARBA00015419"/>
    </source>
</evidence>
<comment type="subcellular location">
    <subcellularLocation>
        <location evidence="1">Cell outer membrane</location>
    </subcellularLocation>
</comment>
<evidence type="ECO:0000256" key="7">
    <source>
        <dbReference type="ARBA" id="ARBA00023136"/>
    </source>
</evidence>
<feature type="compositionally biased region" description="Low complexity" evidence="11">
    <location>
        <begin position="48"/>
        <end position="57"/>
    </location>
</feature>
<evidence type="ECO:0000256" key="5">
    <source>
        <dbReference type="ARBA" id="ARBA00022692"/>
    </source>
</evidence>
<keyword evidence="7" id="KW-0472">Membrane</keyword>
<keyword evidence="5" id="KW-0812">Transmembrane</keyword>
<dbReference type="InterPro" id="IPR039910">
    <property type="entry name" value="D15-like"/>
</dbReference>
<dbReference type="HOGENOM" id="CLU_018618_2_0_4"/>
<evidence type="ECO:0000256" key="12">
    <source>
        <dbReference type="SAM" id="SignalP"/>
    </source>
</evidence>
<dbReference type="InterPro" id="IPR035243">
    <property type="entry name" value="TamA_POTRA_Dom_1"/>
</dbReference>
<keyword evidence="6 12" id="KW-0732">Signal</keyword>
<dbReference type="InterPro" id="IPR000184">
    <property type="entry name" value="Bac_surfAg_D15"/>
</dbReference>
<dbReference type="PANTHER" id="PTHR12815">
    <property type="entry name" value="SORTING AND ASSEMBLY MACHINERY SAMM50 PROTEIN FAMILY MEMBER"/>
    <property type="match status" value="1"/>
</dbReference>
<protein>
    <recommendedName>
        <fullName evidence="3">Translocation and assembly module subunit TamA</fullName>
    </recommendedName>
    <alternativeName>
        <fullName evidence="9">Autotransporter assembly factor TamA</fullName>
    </alternativeName>
</protein>
<evidence type="ECO:0000313" key="14">
    <source>
        <dbReference type="EMBL" id="ABM94051.1"/>
    </source>
</evidence>
<dbReference type="eggNOG" id="COG0729">
    <property type="taxonomic scope" value="Bacteria"/>
</dbReference>
<dbReference type="PANTHER" id="PTHR12815:SF47">
    <property type="entry name" value="TRANSLOCATION AND ASSEMBLY MODULE SUBUNIT TAMA"/>
    <property type="match status" value="1"/>
</dbReference>
<evidence type="ECO:0000256" key="11">
    <source>
        <dbReference type="SAM" id="MobiDB-lite"/>
    </source>
</evidence>
<dbReference type="PROSITE" id="PS51779">
    <property type="entry name" value="POTRA"/>
    <property type="match status" value="1"/>
</dbReference>
<evidence type="ECO:0000256" key="4">
    <source>
        <dbReference type="ARBA" id="ARBA00022452"/>
    </source>
</evidence>
<evidence type="ECO:0000256" key="8">
    <source>
        <dbReference type="ARBA" id="ARBA00023237"/>
    </source>
</evidence>
<dbReference type="InterPro" id="IPR010827">
    <property type="entry name" value="BamA/TamA_POTRA"/>
</dbReference>
<feature type="chain" id="PRO_5002646347" description="Translocation and assembly module subunit TamA" evidence="12">
    <location>
        <begin position="31"/>
        <end position="648"/>
    </location>
</feature>
<feature type="compositionally biased region" description="Basic and acidic residues" evidence="11">
    <location>
        <begin position="38"/>
        <end position="47"/>
    </location>
</feature>
<feature type="region of interest" description="Disordered" evidence="11">
    <location>
        <begin position="38"/>
        <end position="57"/>
    </location>
</feature>
<keyword evidence="8" id="KW-0998">Cell outer membrane</keyword>
<name>A2SER2_METPP</name>
<dbReference type="KEGG" id="mpt:Mpe_A1090"/>
<dbReference type="Pfam" id="PF01103">
    <property type="entry name" value="Omp85"/>
    <property type="match status" value="1"/>
</dbReference>
<accession>A2SER2</accession>
<dbReference type="Proteomes" id="UP000000366">
    <property type="component" value="Chromosome"/>
</dbReference>
<evidence type="ECO:0000256" key="10">
    <source>
        <dbReference type="ARBA" id="ARBA00093548"/>
    </source>
</evidence>
<dbReference type="Pfam" id="PF07244">
    <property type="entry name" value="POTRA"/>
    <property type="match status" value="1"/>
</dbReference>
<dbReference type="GO" id="GO:0009279">
    <property type="term" value="C:cell outer membrane"/>
    <property type="evidence" value="ECO:0007669"/>
    <property type="project" value="UniProtKB-SubCell"/>
</dbReference>
<keyword evidence="15" id="KW-1185">Reference proteome</keyword>
<reference evidence="14 15" key="1">
    <citation type="journal article" date="2007" name="J. Bacteriol.">
        <title>Whole-genome analysis of the methyl tert-butyl ether-degrading beta-proteobacterium Methylibium petroleiphilum PM1.</title>
        <authorList>
            <person name="Kane S.R."/>
            <person name="Chakicherla A.Y."/>
            <person name="Chain P.S.G."/>
            <person name="Schmidt R."/>
            <person name="Shin M.W."/>
            <person name="Legler T.C."/>
            <person name="Scow K.M."/>
            <person name="Larimer F.W."/>
            <person name="Lucas S.M."/>
            <person name="Richardson P.M."/>
            <person name="Hristova K.R."/>
        </authorList>
    </citation>
    <scope>NUCLEOTIDE SEQUENCE [LARGE SCALE GENOMIC DNA]</scope>
    <source>
        <strain evidence="15">ATCC BAA-1232 / LMG 22953 / PM1</strain>
    </source>
</reference>
<dbReference type="RefSeq" id="WP_011828688.1">
    <property type="nucleotide sequence ID" value="NC_008825.1"/>
</dbReference>
<organism evidence="14 15">
    <name type="scientific">Methylibium petroleiphilum (strain ATCC BAA-1232 / LMG 22953 / PM1)</name>
    <dbReference type="NCBI Taxonomy" id="420662"/>
    <lineage>
        <taxon>Bacteria</taxon>
        <taxon>Pseudomonadati</taxon>
        <taxon>Pseudomonadota</taxon>
        <taxon>Betaproteobacteria</taxon>
        <taxon>Burkholderiales</taxon>
        <taxon>Sphaerotilaceae</taxon>
        <taxon>Methylibium</taxon>
    </lineage>
</organism>
<evidence type="ECO:0000256" key="6">
    <source>
        <dbReference type="ARBA" id="ARBA00022729"/>
    </source>
</evidence>
<evidence type="ECO:0000313" key="15">
    <source>
        <dbReference type="Proteomes" id="UP000000366"/>
    </source>
</evidence>